<feature type="region of interest" description="Disordered" evidence="1">
    <location>
        <begin position="1176"/>
        <end position="1197"/>
    </location>
</feature>
<feature type="region of interest" description="Disordered" evidence="1">
    <location>
        <begin position="405"/>
        <end position="502"/>
    </location>
</feature>
<feature type="compositionally biased region" description="Low complexity" evidence="1">
    <location>
        <begin position="602"/>
        <end position="614"/>
    </location>
</feature>
<feature type="compositionally biased region" description="Basic and acidic residues" evidence="1">
    <location>
        <begin position="306"/>
        <end position="334"/>
    </location>
</feature>
<sequence>MKDGLRNSDFVRSNILEDVTIRFECTRFHAHPATPYIYSSLLNCLKKLKRTDLSEHAIDLGAQAPYRYRYGFPRNIQLLVGAVRDEVQRLLNKLVLATAASLDDQPAAWQFDADFSVIRTFTTPQSYPAARAAGCMFINQCIVAIRKYQEYSERVRRILFSRPLLFPAAIVGVPLAQDDTACRYHDKESSVVSGETKSADATGFPTGQCRRPRTEAALSKDVAGRITDVDTASLDEEEKRLPLQSYPSNAPSRSLPCSSGIDHQVIASYPESGSSPHARDSFGQLGMYPEGQSSLVSSGMDVQNRSSRDTEEYSPRDTELDSNARNHRLSEAHRQATAQSDLTRVRAGGQTTVSSCNDGKPCRGRDVEGNIPQLVDRDAVATTRSSSSSSAVSVALSLAPTAACHATQGSTSPKGFGRTDSAAPPCSWAHVPPDSSRTSSHDAKARKSQTSDVPAGKEEIQGRTSNSSQVLSLSPSGEDTLRNTPSAPRSRPGNPSRTRADDLYQVVARDHVQLRSEEGVACRSSADARDSTGVALPRRSREKPTSPSSSSGTPTMVKPHVGISSHSSHDTPENSPQRAEHACDNPAQFSDSEGGCRALRASPDSFSPSPSSAPRIHAACEMPDRTTSNGPVAHSSQTASYLHSASVPLVAPLLQSSHRATTGSGPDSANWRARRRPTTLLLREVGTINADAQSGSIDEHERASQAFDLKVDVNRSPSACGNEKGSPRSAERDGDHENAPQSRDSEGQRRALRASPDSLSPSPTSASRIQAACGTSDKTNSNDSSLHSGQSTSHPRSATVPSAGPPFRSSYPSTSESGPGSANWRARGWLKASSRQEVSAVVADSRDKSISKCEKDSPHGSPHRPHWEASTQALAQDRPQVYAGGQVLASSRRDGKPGSWHDAGKCLPQDTKSSTALTVLDQSLRAQTMVKPRTRMSSHSSLDAPECSPPSTECDGNEEPVQFPDSIGQCRPQRASAGGLSPSPLIASRYHVAREPPDESTSNGSSLCGSRSTSLSHFATVPSASPLPLSPPSAASRILGARKPPDKTSDRSSANSCQPARRSHPASVLSSIPLPRSSRRPKGASEPDSAHWRVRERPDALKLPLREIGVNSWGAQNREWLSPRLDVADTAAPSTSRRHFHAFKRGHVLEDGASDLKRTHAGGQTVFSSWKHVKPLNARGGKRESPQLTASDTECQRSPSLELNQAMPPTGGRGDLALCCNGRDIGILHAEKPPCVTLSRSVDVLDALALGCAAFPDVMLRLMGEVSLIDKDRGCVAGYVQRLYNDPGGPADVASPGDGHLSDAYSISSPSRLLVCRSLCQPVVRAENSRTHHTVDRRVSFEVPVAFALVGPQSAERDMSTRLAVHSQIGGDTFREPMDRIRIYGRKDGTAAQDSPRCSESATYKSAFSTTGSHLELRSAYVPSSRRELALRVGCRLPDIREMTLGRKQSAIQRTHLVSSPRATHLRVPRWEMRVMTRPKTGAGGTRECGAQNGGEIGQREGLGSGASYRRQIKGAPSKLSGVHKLSRISNSLRTTRDYSPPKVVIISYTVSMTYRCCLVVSQDFPATLRREPRRYPHCTRDTTGAQQSCLARKASHISHIYPSRCSGSDAGSVARRGTSTLVKHRISRRKMPTARVARALLSIGRSSRAIRNSSPQDVSAHASVGGRLTRATEAPALSLILTTVAEQSWRLEGYRAIETAPVVSLMPRLASSWEDARVLRSAAIRVDSKRAPEALVVDDGQPPPDAPPSLSTRAGIWGAG</sequence>
<feature type="compositionally biased region" description="Basic and acidic residues" evidence="1">
    <location>
        <begin position="844"/>
        <end position="858"/>
    </location>
</feature>
<feature type="compositionally biased region" description="Polar residues" evidence="1">
    <location>
        <begin position="291"/>
        <end position="305"/>
    </location>
</feature>
<dbReference type="OrthoDB" id="3130671at2759"/>
<proteinExistence type="predicted"/>
<feature type="compositionally biased region" description="Basic and acidic residues" evidence="1">
    <location>
        <begin position="516"/>
        <end position="530"/>
    </location>
</feature>
<feature type="compositionally biased region" description="Polar residues" evidence="1">
    <location>
        <begin position="757"/>
        <end position="768"/>
    </location>
</feature>
<feature type="compositionally biased region" description="Polar residues" evidence="1">
    <location>
        <begin position="776"/>
        <end position="800"/>
    </location>
</feature>
<evidence type="ECO:0000256" key="1">
    <source>
        <dbReference type="SAM" id="MobiDB-lite"/>
    </source>
</evidence>
<dbReference type="KEGG" id="scm:SCHCO_02520825"/>
<feature type="compositionally biased region" description="Polar residues" evidence="1">
    <location>
        <begin position="482"/>
        <end position="497"/>
    </location>
</feature>
<feature type="compositionally biased region" description="Polar residues" evidence="1">
    <location>
        <begin position="810"/>
        <end position="820"/>
    </location>
</feature>
<feature type="compositionally biased region" description="Polar residues" evidence="1">
    <location>
        <begin position="1186"/>
        <end position="1197"/>
    </location>
</feature>
<feature type="compositionally biased region" description="Polar residues" evidence="1">
    <location>
        <begin position="245"/>
        <end position="257"/>
    </location>
</feature>
<keyword evidence="3" id="KW-1185">Reference proteome</keyword>
<dbReference type="InParanoid" id="D8QKZ8"/>
<reference evidence="2 3" key="1">
    <citation type="journal article" date="2010" name="Nat. Biotechnol.">
        <title>Genome sequence of the model mushroom Schizophyllum commune.</title>
        <authorList>
            <person name="Ohm R.A."/>
            <person name="de Jong J.F."/>
            <person name="Lugones L.G."/>
            <person name="Aerts A."/>
            <person name="Kothe E."/>
            <person name="Stajich J.E."/>
            <person name="de Vries R.P."/>
            <person name="Record E."/>
            <person name="Levasseur A."/>
            <person name="Baker S.E."/>
            <person name="Bartholomew K.A."/>
            <person name="Coutinho P.M."/>
            <person name="Erdmann S."/>
            <person name="Fowler T.J."/>
            <person name="Gathman A.C."/>
            <person name="Lombard V."/>
            <person name="Henrissat B."/>
            <person name="Knabe N."/>
            <person name="Kuees U."/>
            <person name="Lilly W.W."/>
            <person name="Lindquist E."/>
            <person name="Lucas S."/>
            <person name="Magnuson J.K."/>
            <person name="Piumi F."/>
            <person name="Raudaskoski M."/>
            <person name="Salamov A."/>
            <person name="Schmutz J."/>
            <person name="Schwarze F.W.M.R."/>
            <person name="vanKuyk P.A."/>
            <person name="Horton J.S."/>
            <person name="Grigoriev I.V."/>
            <person name="Woesten H.A.B."/>
        </authorList>
    </citation>
    <scope>NUCLEOTIDE SEQUENCE [LARGE SCALE GENOMIC DNA]</scope>
    <source>
        <strain evidence="3">H4-8 / FGSC 9210</strain>
    </source>
</reference>
<feature type="compositionally biased region" description="Basic and acidic residues" evidence="1">
    <location>
        <begin position="725"/>
        <end position="749"/>
    </location>
</feature>
<feature type="region of interest" description="Disordered" evidence="1">
    <location>
        <begin position="1480"/>
        <end position="1506"/>
    </location>
</feature>
<dbReference type="RefSeq" id="XP_003026424.1">
    <property type="nucleotide sequence ID" value="XM_003026378.1"/>
</dbReference>
<feature type="compositionally biased region" description="Low complexity" evidence="1">
    <location>
        <begin position="1000"/>
        <end position="1036"/>
    </location>
</feature>
<feature type="region of interest" description="Disordered" evidence="1">
    <location>
        <begin position="516"/>
        <end position="616"/>
    </location>
</feature>
<name>D8QKZ8_SCHCM</name>
<accession>D8QKZ8</accession>
<feature type="non-terminal residue" evidence="2">
    <location>
        <position position="1761"/>
    </location>
</feature>
<dbReference type="Proteomes" id="UP000007431">
    <property type="component" value="Unassembled WGS sequence"/>
</dbReference>
<evidence type="ECO:0000313" key="3">
    <source>
        <dbReference type="Proteomes" id="UP000007431"/>
    </source>
</evidence>
<dbReference type="VEuPathDB" id="FungiDB:SCHCODRAFT_02520825"/>
<feature type="compositionally biased region" description="Basic and acidic residues" evidence="1">
    <location>
        <begin position="567"/>
        <end position="583"/>
    </location>
</feature>
<feature type="compositionally biased region" description="Low complexity" evidence="1">
    <location>
        <begin position="545"/>
        <end position="555"/>
    </location>
</feature>
<gene>
    <name evidence="2" type="ORF">SCHCODRAFT_114512</name>
</gene>
<feature type="compositionally biased region" description="Low complexity" evidence="1">
    <location>
        <begin position="465"/>
        <end position="476"/>
    </location>
</feature>
<protein>
    <submittedName>
        <fullName evidence="2">Uncharacterized protein</fullName>
    </submittedName>
</protein>
<feature type="compositionally biased region" description="Polar residues" evidence="1">
    <location>
        <begin position="910"/>
        <end position="926"/>
    </location>
</feature>
<dbReference type="GeneID" id="9592972"/>
<feature type="compositionally biased region" description="Low complexity" evidence="1">
    <location>
        <begin position="380"/>
        <end position="389"/>
    </location>
</feature>
<feature type="compositionally biased region" description="Basic and acidic residues" evidence="1">
    <location>
        <begin position="1083"/>
        <end position="1095"/>
    </location>
</feature>
<feature type="region of interest" description="Disordered" evidence="1">
    <location>
        <begin position="228"/>
        <end position="389"/>
    </location>
</feature>
<feature type="compositionally biased region" description="Low complexity" evidence="1">
    <location>
        <begin position="1067"/>
        <end position="1076"/>
    </location>
</feature>
<feature type="region of interest" description="Disordered" evidence="1">
    <location>
        <begin position="708"/>
        <end position="1095"/>
    </location>
</feature>
<dbReference type="HOGENOM" id="CLU_239086_0_0_1"/>
<dbReference type="OMA" id="DWHPLDA"/>
<organism evidence="3">
    <name type="scientific">Schizophyllum commune (strain H4-8 / FGSC 9210)</name>
    <name type="common">Split gill fungus</name>
    <dbReference type="NCBI Taxonomy" id="578458"/>
    <lineage>
        <taxon>Eukaryota</taxon>
        <taxon>Fungi</taxon>
        <taxon>Dikarya</taxon>
        <taxon>Basidiomycota</taxon>
        <taxon>Agaricomycotina</taxon>
        <taxon>Agaricomycetes</taxon>
        <taxon>Agaricomycetidae</taxon>
        <taxon>Agaricales</taxon>
        <taxon>Schizophyllaceae</taxon>
        <taxon>Schizophyllum</taxon>
    </lineage>
</organism>
<feature type="region of interest" description="Disordered" evidence="1">
    <location>
        <begin position="1736"/>
        <end position="1761"/>
    </location>
</feature>
<dbReference type="EMBL" id="GL377317">
    <property type="protein sequence ID" value="EFI91521.1"/>
    <property type="molecule type" value="Genomic_DNA"/>
</dbReference>
<feature type="compositionally biased region" description="Gly residues" evidence="1">
    <location>
        <begin position="1482"/>
        <end position="1505"/>
    </location>
</feature>
<evidence type="ECO:0000313" key="2">
    <source>
        <dbReference type="EMBL" id="EFI91521.1"/>
    </source>
</evidence>